<keyword evidence="10" id="KW-1185">Reference proteome</keyword>
<dbReference type="Gene3D" id="1.20.140.70">
    <property type="entry name" value="Oligopeptidase f, N-terminal domain"/>
    <property type="match status" value="1"/>
</dbReference>
<proteinExistence type="inferred from homology"/>
<dbReference type="CDD" id="cd09607">
    <property type="entry name" value="M3B_PepF"/>
    <property type="match status" value="1"/>
</dbReference>
<comment type="cofactor">
    <cofactor evidence="6">
        <name>Zn(2+)</name>
        <dbReference type="ChEBI" id="CHEBI:29105"/>
    </cofactor>
    <text evidence="6">Binds 1 zinc ion.</text>
</comment>
<dbReference type="PANTHER" id="PTHR34217">
    <property type="entry name" value="METAL-DEPENDENT CARBOXYPEPTIDASE"/>
    <property type="match status" value="1"/>
</dbReference>
<evidence type="ECO:0000256" key="5">
    <source>
        <dbReference type="ARBA" id="ARBA00023049"/>
    </source>
</evidence>
<evidence type="ECO:0000313" key="10">
    <source>
        <dbReference type="Proteomes" id="UP000501048"/>
    </source>
</evidence>
<evidence type="ECO:0000256" key="3">
    <source>
        <dbReference type="ARBA" id="ARBA00022801"/>
    </source>
</evidence>
<evidence type="ECO:0000259" key="8">
    <source>
        <dbReference type="Pfam" id="PF08439"/>
    </source>
</evidence>
<protein>
    <submittedName>
        <fullName evidence="9">Oligoendopeptidase F</fullName>
    </submittedName>
</protein>
<dbReference type="InterPro" id="IPR034006">
    <property type="entry name" value="M3B_PepF_2"/>
</dbReference>
<dbReference type="Proteomes" id="UP000501048">
    <property type="component" value="Chromosome"/>
</dbReference>
<keyword evidence="4 6" id="KW-0862">Zinc</keyword>
<feature type="domain" description="Peptidase M3A/M3B catalytic" evidence="7">
    <location>
        <begin position="199"/>
        <end position="579"/>
    </location>
</feature>
<dbReference type="InterPro" id="IPR001333">
    <property type="entry name" value="Peptidase_M32_Taq"/>
</dbReference>
<dbReference type="InterPro" id="IPR042088">
    <property type="entry name" value="OligoPept_F_C"/>
</dbReference>
<accession>A0ABX6M0F6</accession>
<evidence type="ECO:0000256" key="4">
    <source>
        <dbReference type="ARBA" id="ARBA00022833"/>
    </source>
</evidence>
<dbReference type="Gene3D" id="1.10.1370.20">
    <property type="entry name" value="Oligoendopeptidase f, C-terminal domain"/>
    <property type="match status" value="1"/>
</dbReference>
<dbReference type="Pfam" id="PF08439">
    <property type="entry name" value="Peptidase_M3_N"/>
    <property type="match status" value="1"/>
</dbReference>
<dbReference type="InterPro" id="IPR013647">
    <property type="entry name" value="OligopepF_N_dom"/>
</dbReference>
<keyword evidence="2 6" id="KW-0479">Metal-binding</keyword>
<dbReference type="GeneID" id="76983941"/>
<evidence type="ECO:0000259" key="7">
    <source>
        <dbReference type="Pfam" id="PF01432"/>
    </source>
</evidence>
<gene>
    <name evidence="9" type="primary">yusYn</name>
    <name evidence="9" type="ORF">HC660_31780</name>
</gene>
<dbReference type="InterPro" id="IPR011977">
    <property type="entry name" value="Pept_M3B_clade3"/>
</dbReference>
<dbReference type="NCBIfam" id="TIGR02290">
    <property type="entry name" value="M3_fam_3"/>
    <property type="match status" value="1"/>
</dbReference>
<sequence>MGLQGVDKTWDLDSFFKGGSQSEEFKRYIEKLSQSLRAFQDMTDAFEPPETPADAGRLTALLDAFEQNSVKLQQAGAFVSCLQAQNISDQKANEHKSFMHQLVADFQSSLVTLDHKLVEIDQGVWEELLKKTGLREVSYILNERRERVAEKLSPDKEKLIGSLAVDGYHAWDDLYHIVVGKMTIPFEEKQLSVGQAENMMSHQDRTVRKTVFERINHAWEQEQDIFSSTLNHLAGFRLETYKARGWQDVLKEPLQINRMKKETLDTMWQVIIENKQPFVQFLNRKASMLGLEKLNWYDVEAPIGSAGKEYSYDEAANLIISQFSTFGRKLSAFTEKAFRDRWIEAEDRSGKRVGGFCTSFPDSGESRIFMTFSGSASNVSTLAHELGHAFHQEAMLNVRPLNRSYAMNVAETASTFAEMIVADATVNQAETKEEKLVLLEDKVQRSVAFFMNIHARFLFETRFYEERKRGIVPADRLNELMEEAQKEAFCGALDEYHPLFWASKLHFHITRVPFYNYPYTFGYLFSLGIYALALEEKNTFEEKYIALLRDTASMTVEDLAMKHLGADITKRDFWENAIKLAVQDAEAFLQMTES</sequence>
<keyword evidence="3 6" id="KW-0378">Hydrolase</keyword>
<dbReference type="RefSeq" id="WP_168748705.1">
    <property type="nucleotide sequence ID" value="NZ_CP051464.1"/>
</dbReference>
<feature type="domain" description="Oligopeptidase F N-terminal" evidence="8">
    <location>
        <begin position="117"/>
        <end position="183"/>
    </location>
</feature>
<evidence type="ECO:0000313" key="9">
    <source>
        <dbReference type="EMBL" id="QJC97626.1"/>
    </source>
</evidence>
<evidence type="ECO:0000256" key="6">
    <source>
        <dbReference type="RuleBase" id="RU003435"/>
    </source>
</evidence>
<dbReference type="Pfam" id="PF01432">
    <property type="entry name" value="Peptidase_M3"/>
    <property type="match status" value="1"/>
</dbReference>
<dbReference type="InterPro" id="IPR001567">
    <property type="entry name" value="Pept_M3A_M3B_dom"/>
</dbReference>
<keyword evidence="5 6" id="KW-0482">Metalloprotease</keyword>
<dbReference type="EMBL" id="CP051464">
    <property type="protein sequence ID" value="QJC97626.1"/>
    <property type="molecule type" value="Genomic_DNA"/>
</dbReference>
<reference evidence="9 10" key="1">
    <citation type="submission" date="2020-04" db="EMBL/GenBank/DDBJ databases">
        <title>Plant growth promoting and environmental Bacillus: genomic and epigenetic comparison.</title>
        <authorList>
            <person name="Reva O.N."/>
            <person name="Lutz S."/>
            <person name="Ahrens C.H."/>
        </authorList>
    </citation>
    <scope>NUCLEOTIDE SEQUENCE [LARGE SCALE GENOMIC DNA]</scope>
    <source>
        <strain evidence="9 10">UCMB5075</strain>
    </source>
</reference>
<organism evidence="9 10">
    <name type="scientific">Bacillus mojavensis</name>
    <dbReference type="NCBI Taxonomy" id="72360"/>
    <lineage>
        <taxon>Bacteria</taxon>
        <taxon>Bacillati</taxon>
        <taxon>Bacillota</taxon>
        <taxon>Bacilli</taxon>
        <taxon>Bacillales</taxon>
        <taxon>Bacillaceae</taxon>
        <taxon>Bacillus</taxon>
    </lineage>
</organism>
<dbReference type="SUPFAM" id="SSF55486">
    <property type="entry name" value="Metalloproteases ('zincins'), catalytic domain"/>
    <property type="match status" value="1"/>
</dbReference>
<evidence type="ECO:0000256" key="1">
    <source>
        <dbReference type="ARBA" id="ARBA00022670"/>
    </source>
</evidence>
<dbReference type="PANTHER" id="PTHR34217:SF1">
    <property type="entry name" value="CARBOXYPEPTIDASE 1"/>
    <property type="match status" value="1"/>
</dbReference>
<evidence type="ECO:0000256" key="2">
    <source>
        <dbReference type="ARBA" id="ARBA00022723"/>
    </source>
</evidence>
<keyword evidence="1 6" id="KW-0645">Protease</keyword>
<comment type="similarity">
    <text evidence="6">Belongs to the peptidase M3 family.</text>
</comment>
<name>A0ABX6M0F6_BACMO</name>